<dbReference type="InterPro" id="IPR006710">
    <property type="entry name" value="Glyco_hydro_43"/>
</dbReference>
<feature type="active site" description="Proton donor" evidence="4">
    <location>
        <position position="273"/>
    </location>
</feature>
<feature type="site" description="Important for catalytic activity, responsible for pKa modulation of the active site Glu and correct orientation of both the proton donor and substrate" evidence="5">
    <location>
        <position position="207"/>
    </location>
</feature>
<reference evidence="7" key="2">
    <citation type="journal article" date="2021" name="PeerJ">
        <title>Extensive microbial diversity within the chicken gut microbiome revealed by metagenomics and culture.</title>
        <authorList>
            <person name="Gilroy R."/>
            <person name="Ravi A."/>
            <person name="Getino M."/>
            <person name="Pursley I."/>
            <person name="Horton D.L."/>
            <person name="Alikhan N.F."/>
            <person name="Baker D."/>
            <person name="Gharbi K."/>
            <person name="Hall N."/>
            <person name="Watson M."/>
            <person name="Adriaenssens E.M."/>
            <person name="Foster-Nyarko E."/>
            <person name="Jarju S."/>
            <person name="Secka A."/>
            <person name="Antonio M."/>
            <person name="Oren A."/>
            <person name="Chaudhuri R.R."/>
            <person name="La Ragione R."/>
            <person name="Hildebrand F."/>
            <person name="Pallen M.J."/>
        </authorList>
    </citation>
    <scope>NUCLEOTIDE SEQUENCE</scope>
    <source>
        <strain evidence="7">G3-3990</strain>
    </source>
</reference>
<dbReference type="InterPro" id="IPR013320">
    <property type="entry name" value="ConA-like_dom_sf"/>
</dbReference>
<keyword evidence="2 7" id="KW-0378">Hydrolase</keyword>
<dbReference type="Pfam" id="PF04616">
    <property type="entry name" value="Glyco_hydro_43"/>
    <property type="match status" value="1"/>
</dbReference>
<evidence type="ECO:0000313" key="8">
    <source>
        <dbReference type="Proteomes" id="UP000823641"/>
    </source>
</evidence>
<evidence type="ECO:0000259" key="6">
    <source>
        <dbReference type="Pfam" id="PF17851"/>
    </source>
</evidence>
<dbReference type="CDD" id="cd18617">
    <property type="entry name" value="GH43_XynB-like"/>
    <property type="match status" value="1"/>
</dbReference>
<evidence type="ECO:0000256" key="2">
    <source>
        <dbReference type="ARBA" id="ARBA00022801"/>
    </source>
</evidence>
<evidence type="ECO:0000313" key="7">
    <source>
        <dbReference type="EMBL" id="MBO8458714.1"/>
    </source>
</evidence>
<keyword evidence="3" id="KW-0326">Glycosidase</keyword>
<proteinExistence type="inferred from homology"/>
<dbReference type="CDD" id="cd13120">
    <property type="entry name" value="BF2867_like_N"/>
    <property type="match status" value="1"/>
</dbReference>
<dbReference type="InterPro" id="IPR023296">
    <property type="entry name" value="Glyco_hydro_beta-prop_sf"/>
</dbReference>
<dbReference type="EMBL" id="JADIMG010000001">
    <property type="protein sequence ID" value="MBO8458714.1"/>
    <property type="molecule type" value="Genomic_DNA"/>
</dbReference>
<evidence type="ECO:0000256" key="5">
    <source>
        <dbReference type="PIRSR" id="PIRSR606710-2"/>
    </source>
</evidence>
<accession>A0A9D9HR19</accession>
<dbReference type="Pfam" id="PF17851">
    <property type="entry name" value="GH43_C2"/>
    <property type="match status" value="1"/>
</dbReference>
<dbReference type="Gene3D" id="2.60.120.200">
    <property type="match status" value="1"/>
</dbReference>
<reference evidence="7" key="1">
    <citation type="submission" date="2020-10" db="EMBL/GenBank/DDBJ databases">
        <authorList>
            <person name="Gilroy R."/>
        </authorList>
    </citation>
    <scope>NUCLEOTIDE SEQUENCE</scope>
    <source>
        <strain evidence="7">G3-3990</strain>
    </source>
</reference>
<dbReference type="PANTHER" id="PTHR42812">
    <property type="entry name" value="BETA-XYLOSIDASE"/>
    <property type="match status" value="1"/>
</dbReference>
<dbReference type="InterPro" id="IPR051795">
    <property type="entry name" value="Glycosyl_Hydrlase_43"/>
</dbReference>
<sequence length="607" mass="67427">MFRIISVFSLFLGLTCTSCSDDSDLNGGMAPDNGSENSANSSLLEGIEKYANLPIEDNGKATFGAFMYKATDVTVKNDIDNSGYYTNPVLPGFYPDPSICRVGKDYYLINSTFAYFPGIPIFHSTDLVHWNQIGSVLNRPSQLPFADNIEMSSGVFAPDIKYNPHNKKFYVITCGVFAGGTYFVTCDDPKKGNWSDPVFLNGIGGIDPSFFFDDDGKAYIVHNDDPDPGQSLYDGHKVIRVHEFDYNTNTVKEGGIVAINGGADISAKPIWVEGPHLYKMKGKYYMIAAEGGTGSWHSEIAFVADSPMGEYKPCNINPILTQRDIDYNRENAVNSTGHADIVETENGEMFAVFLGVREYKSGHSNCGRETFMLPVKWDEENDQPVILESGKVLPVQVPLSEEQKMLSASNTQPYIDFYAPSSLWSDNKLSEQALFIRIPDQFYTITDNGLVITPKDVEITERKSPAFIGRRQTSSQFVTETMLSFIPKSRNDFAGLAVYQDEQSNIILGKTIDADGNQVMMVKARSKNQVKNAYLDNIPVDKQDKWVQLRVEMDAKDGTYNFYYRYAGDDDWISLRYPINATMLSTGTVGGFTGCVIGAYACKKNNG</sequence>
<dbReference type="SUPFAM" id="SSF75005">
    <property type="entry name" value="Arabinanase/levansucrase/invertase"/>
    <property type="match status" value="1"/>
</dbReference>
<comment type="similarity">
    <text evidence="1">Belongs to the glycosyl hydrolase 43 family.</text>
</comment>
<evidence type="ECO:0000256" key="3">
    <source>
        <dbReference type="ARBA" id="ARBA00023295"/>
    </source>
</evidence>
<evidence type="ECO:0000256" key="4">
    <source>
        <dbReference type="PIRSR" id="PIRSR606710-1"/>
    </source>
</evidence>
<name>A0A9D9HR19_9BACT</name>
<dbReference type="GO" id="GO:0005975">
    <property type="term" value="P:carbohydrate metabolic process"/>
    <property type="evidence" value="ECO:0007669"/>
    <property type="project" value="InterPro"/>
</dbReference>
<evidence type="ECO:0000256" key="1">
    <source>
        <dbReference type="ARBA" id="ARBA00009865"/>
    </source>
</evidence>
<dbReference type="GO" id="GO:0004553">
    <property type="term" value="F:hydrolase activity, hydrolyzing O-glycosyl compounds"/>
    <property type="evidence" value="ECO:0007669"/>
    <property type="project" value="InterPro"/>
</dbReference>
<organism evidence="7 8">
    <name type="scientific">Candidatus Gallipaludibacter merdavium</name>
    <dbReference type="NCBI Taxonomy" id="2840839"/>
    <lineage>
        <taxon>Bacteria</taxon>
        <taxon>Pseudomonadati</taxon>
        <taxon>Bacteroidota</taxon>
        <taxon>Bacteroidia</taxon>
        <taxon>Bacteroidales</taxon>
        <taxon>Candidatus Gallipaludibacter</taxon>
    </lineage>
</organism>
<feature type="domain" description="Beta-xylosidase C-terminal Concanavalin A-like" evidence="6">
    <location>
        <begin position="426"/>
        <end position="604"/>
    </location>
</feature>
<feature type="active site" description="Proton acceptor" evidence="4">
    <location>
        <position position="96"/>
    </location>
</feature>
<protein>
    <submittedName>
        <fullName evidence="7">Glycoside hydrolase family 43 protein</fullName>
    </submittedName>
</protein>
<gene>
    <name evidence="7" type="ORF">IAA73_00030</name>
</gene>
<dbReference type="Gene3D" id="2.115.10.20">
    <property type="entry name" value="Glycosyl hydrolase domain, family 43"/>
    <property type="match status" value="1"/>
</dbReference>
<dbReference type="Proteomes" id="UP000823641">
    <property type="component" value="Unassembled WGS sequence"/>
</dbReference>
<dbReference type="PANTHER" id="PTHR42812:SF12">
    <property type="entry name" value="BETA-XYLOSIDASE-RELATED"/>
    <property type="match status" value="1"/>
</dbReference>
<comment type="caution">
    <text evidence="7">The sequence shown here is derived from an EMBL/GenBank/DDBJ whole genome shotgun (WGS) entry which is preliminary data.</text>
</comment>
<dbReference type="InterPro" id="IPR041542">
    <property type="entry name" value="GH43_C2"/>
</dbReference>
<dbReference type="AlphaFoldDB" id="A0A9D9HR19"/>
<dbReference type="SUPFAM" id="SSF49899">
    <property type="entry name" value="Concanavalin A-like lectins/glucanases"/>
    <property type="match status" value="1"/>
</dbReference>